<evidence type="ECO:0000313" key="1">
    <source>
        <dbReference type="EMBL" id="CAG9329065.1"/>
    </source>
</evidence>
<comment type="caution">
    <text evidence="1">The sequence shown here is derived from an EMBL/GenBank/DDBJ whole genome shotgun (WGS) entry which is preliminary data.</text>
</comment>
<protein>
    <recommendedName>
        <fullName evidence="3">PLAC8 family protein</fullName>
    </recommendedName>
</protein>
<dbReference type="Proteomes" id="UP001162131">
    <property type="component" value="Unassembled WGS sequence"/>
</dbReference>
<name>A0AAU9JU38_9CILI</name>
<organism evidence="1 2">
    <name type="scientific">Blepharisma stoltei</name>
    <dbReference type="NCBI Taxonomy" id="1481888"/>
    <lineage>
        <taxon>Eukaryota</taxon>
        <taxon>Sar</taxon>
        <taxon>Alveolata</taxon>
        <taxon>Ciliophora</taxon>
        <taxon>Postciliodesmatophora</taxon>
        <taxon>Heterotrichea</taxon>
        <taxon>Heterotrichida</taxon>
        <taxon>Blepharismidae</taxon>
        <taxon>Blepharisma</taxon>
    </lineage>
</organism>
<gene>
    <name evidence="1" type="ORF">BSTOLATCC_MIC47901</name>
</gene>
<evidence type="ECO:0008006" key="3">
    <source>
        <dbReference type="Google" id="ProtNLM"/>
    </source>
</evidence>
<dbReference type="PANTHER" id="PTHR15907">
    <property type="entry name" value="DUF614 FAMILY PROTEIN-RELATED"/>
    <property type="match status" value="1"/>
</dbReference>
<dbReference type="NCBIfam" id="TIGR01571">
    <property type="entry name" value="A_thal_Cys_rich"/>
    <property type="match status" value="1"/>
</dbReference>
<reference evidence="1" key="1">
    <citation type="submission" date="2021-09" db="EMBL/GenBank/DDBJ databases">
        <authorList>
            <consortium name="AG Swart"/>
            <person name="Singh M."/>
            <person name="Singh A."/>
            <person name="Seah K."/>
            <person name="Emmerich C."/>
        </authorList>
    </citation>
    <scope>NUCLEOTIDE SEQUENCE</scope>
    <source>
        <strain evidence="1">ATCC30299</strain>
    </source>
</reference>
<dbReference type="Pfam" id="PF04749">
    <property type="entry name" value="PLAC8"/>
    <property type="match status" value="1"/>
</dbReference>
<dbReference type="InterPro" id="IPR006461">
    <property type="entry name" value="PLAC_motif_containing"/>
</dbReference>
<dbReference type="EMBL" id="CAJZBQ010000047">
    <property type="protein sequence ID" value="CAG9329065.1"/>
    <property type="molecule type" value="Genomic_DNA"/>
</dbReference>
<proteinExistence type="predicted"/>
<dbReference type="AlphaFoldDB" id="A0AAU9JU38"/>
<keyword evidence="2" id="KW-1185">Reference proteome</keyword>
<accession>A0AAU9JU38</accession>
<evidence type="ECO:0000313" key="2">
    <source>
        <dbReference type="Proteomes" id="UP001162131"/>
    </source>
</evidence>
<sequence length="123" mass="13781">MSEFETGLYECCKSFNKICFLSCCPCGPACIQAKAVSITQNNEHFYEAFAYSIFLCCIGSGLNRQHIREFYDIDGSLLGDICCHLACDPCSSAQEYNEVIKKSKPRRPTLKSAVNFYTSMAKI</sequence>